<proteinExistence type="predicted"/>
<dbReference type="AlphaFoldDB" id="A0AAW2FW55"/>
<dbReference type="EMBL" id="JADYXP020000007">
    <property type="protein sequence ID" value="KAL0120219.1"/>
    <property type="molecule type" value="Genomic_DNA"/>
</dbReference>
<keyword evidence="2" id="KW-1185">Reference proteome</keyword>
<accession>A0AAW2FW55</accession>
<organism evidence="1 2">
    <name type="scientific">Cardiocondyla obscurior</name>
    <dbReference type="NCBI Taxonomy" id="286306"/>
    <lineage>
        <taxon>Eukaryota</taxon>
        <taxon>Metazoa</taxon>
        <taxon>Ecdysozoa</taxon>
        <taxon>Arthropoda</taxon>
        <taxon>Hexapoda</taxon>
        <taxon>Insecta</taxon>
        <taxon>Pterygota</taxon>
        <taxon>Neoptera</taxon>
        <taxon>Endopterygota</taxon>
        <taxon>Hymenoptera</taxon>
        <taxon>Apocrita</taxon>
        <taxon>Aculeata</taxon>
        <taxon>Formicoidea</taxon>
        <taxon>Formicidae</taxon>
        <taxon>Myrmicinae</taxon>
        <taxon>Cardiocondyla</taxon>
    </lineage>
</organism>
<sequence length="45" mass="5212">MPRGWRARMCSTSIVDQVKNFNSCGLPCKPLSVRRTEENEKINRC</sequence>
<evidence type="ECO:0000313" key="2">
    <source>
        <dbReference type="Proteomes" id="UP001430953"/>
    </source>
</evidence>
<evidence type="ECO:0000313" key="1">
    <source>
        <dbReference type="EMBL" id="KAL0120219.1"/>
    </source>
</evidence>
<gene>
    <name evidence="1" type="ORF">PUN28_008108</name>
</gene>
<dbReference type="Proteomes" id="UP001430953">
    <property type="component" value="Unassembled WGS sequence"/>
</dbReference>
<name>A0AAW2FW55_9HYME</name>
<reference evidence="1 2" key="1">
    <citation type="submission" date="2023-03" db="EMBL/GenBank/DDBJ databases">
        <title>High recombination rates correlate with genetic variation in Cardiocondyla obscurior ants.</title>
        <authorList>
            <person name="Errbii M."/>
        </authorList>
    </citation>
    <scope>NUCLEOTIDE SEQUENCE [LARGE SCALE GENOMIC DNA]</scope>
    <source>
        <strain evidence="1">Alpha-2009</strain>
        <tissue evidence="1">Whole body</tissue>
    </source>
</reference>
<protein>
    <submittedName>
        <fullName evidence="1">Uncharacterized protein</fullName>
    </submittedName>
</protein>
<comment type="caution">
    <text evidence="1">The sequence shown here is derived from an EMBL/GenBank/DDBJ whole genome shotgun (WGS) entry which is preliminary data.</text>
</comment>